<dbReference type="AlphaFoldDB" id="A0A0F7TSY7"/>
<dbReference type="InterPro" id="IPR056402">
    <property type="entry name" value="DA_N"/>
</dbReference>
<evidence type="ECO:0000259" key="2">
    <source>
        <dbReference type="Pfam" id="PF25581"/>
    </source>
</evidence>
<dbReference type="STRING" id="104259.A0A0F7TSY7"/>
<dbReference type="Pfam" id="PF24137">
    <property type="entry name" value="DA_N"/>
    <property type="match status" value="1"/>
</dbReference>
<dbReference type="InterPro" id="IPR057722">
    <property type="entry name" value="AsqO/PenF-like_C"/>
</dbReference>
<evidence type="ECO:0000313" key="4">
    <source>
        <dbReference type="Proteomes" id="UP000042958"/>
    </source>
</evidence>
<dbReference type="OrthoDB" id="5344254at2759"/>
<keyword evidence="4" id="KW-1185">Reference proteome</keyword>
<evidence type="ECO:0000313" key="3">
    <source>
        <dbReference type="EMBL" id="CEJ59799.1"/>
    </source>
</evidence>
<reference evidence="4" key="1">
    <citation type="journal article" date="2015" name="Genome Announc.">
        <title>Draft genome sequence of the fungus Penicillium brasilianum MG11.</title>
        <authorList>
            <person name="Horn F."/>
            <person name="Linde J."/>
            <person name="Mattern D.J."/>
            <person name="Walther G."/>
            <person name="Guthke R."/>
            <person name="Brakhage A.A."/>
            <person name="Valiante V."/>
        </authorList>
    </citation>
    <scope>NUCLEOTIDE SEQUENCE [LARGE SCALE GENOMIC DNA]</scope>
    <source>
        <strain evidence="4">MG11</strain>
    </source>
</reference>
<dbReference type="EMBL" id="CDHK01000007">
    <property type="protein sequence ID" value="CEJ59799.1"/>
    <property type="molecule type" value="Genomic_DNA"/>
</dbReference>
<feature type="domain" description="AsqO/PenF-like C-terminal" evidence="2">
    <location>
        <begin position="274"/>
        <end position="393"/>
    </location>
</feature>
<organism evidence="3 4">
    <name type="scientific">Penicillium brasilianum</name>
    <dbReference type="NCBI Taxonomy" id="104259"/>
    <lineage>
        <taxon>Eukaryota</taxon>
        <taxon>Fungi</taxon>
        <taxon>Dikarya</taxon>
        <taxon>Ascomycota</taxon>
        <taxon>Pezizomycotina</taxon>
        <taxon>Eurotiomycetes</taxon>
        <taxon>Eurotiomycetidae</taxon>
        <taxon>Eurotiales</taxon>
        <taxon>Aspergillaceae</taxon>
        <taxon>Penicillium</taxon>
    </lineage>
</organism>
<proteinExistence type="predicted"/>
<gene>
    <name evidence="3" type="ORF">PMG11_08403</name>
</gene>
<feature type="domain" description="Diels-Alderase N-terminal" evidence="1">
    <location>
        <begin position="87"/>
        <end position="267"/>
    </location>
</feature>
<dbReference type="SUPFAM" id="SSF159245">
    <property type="entry name" value="AttH-like"/>
    <property type="match status" value="1"/>
</dbReference>
<name>A0A0F7TSY7_PENBI</name>
<evidence type="ECO:0008006" key="5">
    <source>
        <dbReference type="Google" id="ProtNLM"/>
    </source>
</evidence>
<protein>
    <recommendedName>
        <fullName evidence="5">Hydroxyneurosporene synthase</fullName>
    </recommendedName>
</protein>
<evidence type="ECO:0000259" key="1">
    <source>
        <dbReference type="Pfam" id="PF24137"/>
    </source>
</evidence>
<accession>A0A0F7TSY7</accession>
<dbReference type="Proteomes" id="UP000042958">
    <property type="component" value="Unassembled WGS sequence"/>
</dbReference>
<dbReference type="Pfam" id="PF25581">
    <property type="entry name" value="AsqO_C"/>
    <property type="match status" value="1"/>
</dbReference>
<sequence>MQITASLTRALSSGLTIYSILTGKASALPGRTWNTRDDVPLDSTARSWNYAIPSHDQNGPVRARFDIPTTGSKLDTQALLTLDAPQISAINESVFDWWYFDAVSANDSRESLTVTFFTATAAAFPWLPTNESSVLIAYIWASFANGTVFQEYVPATIATVVGGEGASSPSAGNWSSTGFSWAALKGDLSEYEIVISSEKLQVKGRLGLTSTVGPHLPCRITSETTSLEIAPHIGWVALKPDAVGQVDINVKGSRLQFQGPAYHDKNWSDRPFADSVQSWYWGHGQVGPYSVVWFSYLALDNPFETTYVSSYVARDGDVLVSSCISSILTVRPIGSSETGARYPPRAGDVPDGFHLEFDLGNEGWLKANVSGTRIAGDGKYYFRWAGTMTGEVGQSGADQNDDTNASGGSTKTVRAAESGLTGSAIFEQFVLAE</sequence>